<comment type="caution">
    <text evidence="1">The sequence shown here is derived from an EMBL/GenBank/DDBJ whole genome shotgun (WGS) entry which is preliminary data.</text>
</comment>
<keyword evidence="2" id="KW-1185">Reference proteome</keyword>
<name>A0AA88AG72_FICCA</name>
<dbReference type="EMBL" id="BTGU01000016">
    <property type="protein sequence ID" value="GMN43381.1"/>
    <property type="molecule type" value="Genomic_DNA"/>
</dbReference>
<protein>
    <submittedName>
        <fullName evidence="1">Uncharacterized protein</fullName>
    </submittedName>
</protein>
<sequence length="361" mass="42417">MTTKKDIGGNEHEVIIMFMELETTFKHVIQRLSDMKQYSTSGSASSDELEALKIVEKTTRENQEQAFRDLPNWRKVLREFMRLTWIEAAEKCRRKEHRSFIEWMVKFEQSEEHERRATFKVLRRVLIEIGVQISRSLIEYLLITRVSAERDEIATNLQEVESIIRCLKVEENLIVIDSFLSQEDRYQERDSLNEKEKDALSVLSSLADHRPYSNQDTKGRYHKRIKIKKDDMQIEKENDVLTLLTSLSEDTKGKHEKKTDKVKKDDSQIEKENDVLHLIIIEVLRLEVGFRYPDLPVMVSNEVFLAMGEHLVDNVFEDRLNNLSAKVDGLKLSVGENDSMRKFVEQVLNVGLKEIWYKLNL</sequence>
<dbReference type="Proteomes" id="UP001187192">
    <property type="component" value="Unassembled WGS sequence"/>
</dbReference>
<dbReference type="AlphaFoldDB" id="A0AA88AG72"/>
<dbReference type="Gramene" id="FCD_00027182-RA">
    <property type="protein sequence ID" value="FCD_00027182-RA:cds"/>
    <property type="gene ID" value="FCD_00027182"/>
</dbReference>
<organism evidence="1 2">
    <name type="scientific">Ficus carica</name>
    <name type="common">Common fig</name>
    <dbReference type="NCBI Taxonomy" id="3494"/>
    <lineage>
        <taxon>Eukaryota</taxon>
        <taxon>Viridiplantae</taxon>
        <taxon>Streptophyta</taxon>
        <taxon>Embryophyta</taxon>
        <taxon>Tracheophyta</taxon>
        <taxon>Spermatophyta</taxon>
        <taxon>Magnoliopsida</taxon>
        <taxon>eudicotyledons</taxon>
        <taxon>Gunneridae</taxon>
        <taxon>Pentapetalae</taxon>
        <taxon>rosids</taxon>
        <taxon>fabids</taxon>
        <taxon>Rosales</taxon>
        <taxon>Moraceae</taxon>
        <taxon>Ficeae</taxon>
        <taxon>Ficus</taxon>
    </lineage>
</organism>
<evidence type="ECO:0000313" key="1">
    <source>
        <dbReference type="EMBL" id="GMN43381.1"/>
    </source>
</evidence>
<reference evidence="1" key="1">
    <citation type="submission" date="2023-07" db="EMBL/GenBank/DDBJ databases">
        <title>draft genome sequence of fig (Ficus carica).</title>
        <authorList>
            <person name="Takahashi T."/>
            <person name="Nishimura K."/>
        </authorList>
    </citation>
    <scope>NUCLEOTIDE SEQUENCE</scope>
</reference>
<evidence type="ECO:0000313" key="2">
    <source>
        <dbReference type="Proteomes" id="UP001187192"/>
    </source>
</evidence>
<accession>A0AA88AG72</accession>
<gene>
    <name evidence="1" type="ORF">TIFTF001_012596</name>
</gene>
<proteinExistence type="predicted"/>